<protein>
    <submittedName>
        <fullName evidence="1">Uncharacterized protein</fullName>
    </submittedName>
</protein>
<name>A0AAW6PX92_PSEPU</name>
<proteinExistence type="predicted"/>
<organism evidence="1 2">
    <name type="scientific">Pseudomonas putida</name>
    <name type="common">Arthrobacter siderocapsulatus</name>
    <dbReference type="NCBI Taxonomy" id="303"/>
    <lineage>
        <taxon>Bacteria</taxon>
        <taxon>Pseudomonadati</taxon>
        <taxon>Pseudomonadota</taxon>
        <taxon>Gammaproteobacteria</taxon>
        <taxon>Pseudomonadales</taxon>
        <taxon>Pseudomonadaceae</taxon>
        <taxon>Pseudomonas</taxon>
    </lineage>
</organism>
<dbReference type="AlphaFoldDB" id="A0AAW6PX92"/>
<comment type="caution">
    <text evidence="1">The sequence shown here is derived from an EMBL/GenBank/DDBJ whole genome shotgun (WGS) entry which is preliminary data.</text>
</comment>
<reference evidence="1" key="1">
    <citation type="submission" date="2023-03" db="EMBL/GenBank/DDBJ databases">
        <title>Draft assemblies of triclosan tolerant bacteria isolated from returned activated sludge.</title>
        <authorList>
            <person name="Van Hamelsveld S."/>
        </authorList>
    </citation>
    <scope>NUCLEOTIDE SEQUENCE</scope>
    <source>
        <strain evidence="1">GW210012_S60</strain>
    </source>
</reference>
<accession>A0AAW6PX92</accession>
<sequence>MSRKPGAIQIANNQEITFPDYLARFAPFSNESKLKTWLIKQGFEVVSIPKNTVFSELYSIMERAYANSLSHGKTPLLIEHDAIQVSVLSSEFEKGEKSIFVTADRRLKNVLVNTKYHDSAELMISHVGLIQFIEVMLGGIQQGVGLAQLIWSSKVSERAHAVRSYFTSKALQQYDASMLMTMPEIIDKFADFAHAELDKAGENLDIDDPTKRVKAFKALGILEKRYFESMKAAMKNVDQAE</sequence>
<evidence type="ECO:0000313" key="2">
    <source>
        <dbReference type="Proteomes" id="UP001217741"/>
    </source>
</evidence>
<evidence type="ECO:0000313" key="1">
    <source>
        <dbReference type="EMBL" id="MDF3873953.1"/>
    </source>
</evidence>
<dbReference type="EMBL" id="JARJLO010000386">
    <property type="protein sequence ID" value="MDF3873953.1"/>
    <property type="molecule type" value="Genomic_DNA"/>
</dbReference>
<dbReference type="Proteomes" id="UP001217741">
    <property type="component" value="Unassembled WGS sequence"/>
</dbReference>
<dbReference type="RefSeq" id="WP_009681864.1">
    <property type="nucleotide sequence ID" value="NZ_JADUCN010000002.1"/>
</dbReference>
<gene>
    <name evidence="1" type="ORF">P3W50_26305</name>
</gene>